<comment type="caution">
    <text evidence="5">The sequence shown here is derived from an EMBL/GenBank/DDBJ whole genome shotgun (WGS) entry which is preliminary data.</text>
</comment>
<evidence type="ECO:0000259" key="2">
    <source>
        <dbReference type="Pfam" id="PF04865"/>
    </source>
</evidence>
<gene>
    <name evidence="5" type="ORF">HMPREF9460_04274</name>
</gene>
<keyword evidence="6" id="KW-1185">Reference proteome</keyword>
<evidence type="ECO:0000313" key="6">
    <source>
        <dbReference type="Proteomes" id="UP000029585"/>
    </source>
</evidence>
<feature type="domain" description="Baseplate protein J-like barrel" evidence="2">
    <location>
        <begin position="89"/>
        <end position="167"/>
    </location>
</feature>
<accession>A0A096AXU8</accession>
<protein>
    <submittedName>
        <fullName evidence="5">Uncharacterized protein</fullName>
    </submittedName>
</protein>
<name>A0A096AXU8_FLAPL</name>
<dbReference type="Pfam" id="PF26079">
    <property type="entry name" value="Baseplate_J_C"/>
    <property type="match status" value="1"/>
</dbReference>
<proteinExistence type="inferred from homology"/>
<feature type="domain" description="Baseplate J-like C-terminal" evidence="4">
    <location>
        <begin position="266"/>
        <end position="364"/>
    </location>
</feature>
<dbReference type="Pfam" id="PF26078">
    <property type="entry name" value="Baseplate_J_M"/>
    <property type="match status" value="1"/>
</dbReference>
<dbReference type="EMBL" id="ADLO01000150">
    <property type="protein sequence ID" value="KGF51546.1"/>
    <property type="molecule type" value="Genomic_DNA"/>
</dbReference>
<dbReference type="Pfam" id="PF04865">
    <property type="entry name" value="Baseplate_J"/>
    <property type="match status" value="1"/>
</dbReference>
<evidence type="ECO:0000259" key="3">
    <source>
        <dbReference type="Pfam" id="PF26078"/>
    </source>
</evidence>
<evidence type="ECO:0000259" key="4">
    <source>
        <dbReference type="Pfam" id="PF26079"/>
    </source>
</evidence>
<feature type="domain" description="Baseplate J-like central" evidence="3">
    <location>
        <begin position="189"/>
        <end position="260"/>
    </location>
</feature>
<organism evidence="5 6">
    <name type="scientific">Flavonifractor plautii 1_3_50AFAA</name>
    <dbReference type="NCBI Taxonomy" id="742738"/>
    <lineage>
        <taxon>Bacteria</taxon>
        <taxon>Bacillati</taxon>
        <taxon>Bacillota</taxon>
        <taxon>Clostridia</taxon>
        <taxon>Eubacteriales</taxon>
        <taxon>Oscillospiraceae</taxon>
        <taxon>Flavonifractor</taxon>
    </lineage>
</organism>
<dbReference type="Proteomes" id="UP000029585">
    <property type="component" value="Unassembled WGS sequence"/>
</dbReference>
<evidence type="ECO:0000256" key="1">
    <source>
        <dbReference type="ARBA" id="ARBA00038087"/>
    </source>
</evidence>
<dbReference type="PANTHER" id="PTHR37829:SF3">
    <property type="entry name" value="PROTEIN JAYE-RELATED"/>
    <property type="match status" value="1"/>
</dbReference>
<dbReference type="InterPro" id="IPR058530">
    <property type="entry name" value="Baseplate_J-like_C"/>
</dbReference>
<sequence>MYEDKTPEAIKAEILAAIRQSQGLSAMAGGFADGVAGPVAEQLSEAYRALEGVPSMLFVDESSGGYIDLVGGQYYSITRREGTRAYCDISFSGTPGLVIPQGTAFLTAGGLAYSLLAAVTLGRDGAGEGRLEAAEAGSAYNVEAGAIDRMYVNLTGLTDYHSEAAAGGTDAESDAALLARIRERVQRPPTSGNGYQYRQWAMEIPGVGNAKVVELPGGPGTVGVTLVDSNDRAPSEEIVEAVEAHIEEERPVGAAVTVAAATEREVTVAAQVSLTGGAGAGAVQDAFRAALAGYLHTLIEGKYGAVYYKPADDQPYTLLYNRVLALLLNVEGVENFASLTVNGGTADVTIQAGEIPVLGEVSVT</sequence>
<dbReference type="InterPro" id="IPR058531">
    <property type="entry name" value="Baseplate_J_M"/>
</dbReference>
<reference evidence="5 6" key="1">
    <citation type="submission" date="2011-08" db="EMBL/GenBank/DDBJ databases">
        <title>The Genome Sequence of Clostridium orbiscindens 1_3_50AFAA.</title>
        <authorList>
            <consortium name="The Broad Institute Genome Sequencing Platform"/>
            <person name="Earl A."/>
            <person name="Ward D."/>
            <person name="Feldgarden M."/>
            <person name="Gevers D."/>
            <person name="Daigneault M."/>
            <person name="Strauss J."/>
            <person name="Allen-Vercoe E."/>
            <person name="Young S.K."/>
            <person name="Zeng Q."/>
            <person name="Gargeya S."/>
            <person name="Fitzgerald M."/>
            <person name="Haas B."/>
            <person name="Abouelleil A."/>
            <person name="Alvarado L."/>
            <person name="Arachchi H.M."/>
            <person name="Berlin A."/>
            <person name="Brown A."/>
            <person name="Chapman S.B."/>
            <person name="Chen Z."/>
            <person name="Dunbar C."/>
            <person name="Freedman E."/>
            <person name="Gearin G."/>
            <person name="Gellesch M."/>
            <person name="Goldberg J."/>
            <person name="Griggs A."/>
            <person name="Gujja S."/>
            <person name="Heiman D."/>
            <person name="Howarth C."/>
            <person name="Larson L."/>
            <person name="Lui A."/>
            <person name="MacDonald P.J.P."/>
            <person name="Montmayeur A."/>
            <person name="Murphy C."/>
            <person name="Neiman D."/>
            <person name="Pearson M."/>
            <person name="Priest M."/>
            <person name="Roberts A."/>
            <person name="Saif S."/>
            <person name="Shea T."/>
            <person name="Shenoy N."/>
            <person name="Sisk P."/>
            <person name="Stolte C."/>
            <person name="Sykes S."/>
            <person name="Wortman J."/>
            <person name="Nusbaum C."/>
            <person name="Birren B."/>
        </authorList>
    </citation>
    <scope>NUCLEOTIDE SEQUENCE [LARGE SCALE GENOMIC DNA]</scope>
    <source>
        <strain evidence="5 6">1_3_50AFAA</strain>
    </source>
</reference>
<dbReference type="PANTHER" id="PTHR37829">
    <property type="entry name" value="PHAGE-LIKE ELEMENT PBSX PROTEIN XKDT"/>
    <property type="match status" value="1"/>
</dbReference>
<dbReference type="eggNOG" id="COG3299">
    <property type="taxonomic scope" value="Bacteria"/>
</dbReference>
<dbReference type="InterPro" id="IPR006949">
    <property type="entry name" value="Barrel_Baseplate_J-like"/>
</dbReference>
<dbReference type="RefSeq" id="WP_044943964.1">
    <property type="nucleotide sequence ID" value="NZ_KN174182.1"/>
</dbReference>
<dbReference type="InterPro" id="IPR052399">
    <property type="entry name" value="Phage_Baseplate_Assmbl_Protein"/>
</dbReference>
<dbReference type="PATRIC" id="fig|742738.3.peg.4374"/>
<dbReference type="AlphaFoldDB" id="A0A096AXU8"/>
<dbReference type="HOGENOM" id="CLU_039609_0_0_9"/>
<evidence type="ECO:0000313" key="5">
    <source>
        <dbReference type="EMBL" id="KGF51546.1"/>
    </source>
</evidence>
<comment type="similarity">
    <text evidence="1">Belongs to the Mu gp47/PBSX XkdT family.</text>
</comment>